<name>A0A8S9Z4T0_9TREM</name>
<evidence type="ECO:0000313" key="2">
    <source>
        <dbReference type="Proteomes" id="UP000822476"/>
    </source>
</evidence>
<reference evidence="1" key="1">
    <citation type="submission" date="2019-07" db="EMBL/GenBank/DDBJ databases">
        <title>Annotation for the trematode Paragonimus miyazaki's.</title>
        <authorList>
            <person name="Choi Y.-J."/>
        </authorList>
    </citation>
    <scope>NUCLEOTIDE SEQUENCE</scope>
    <source>
        <strain evidence="1">Japan</strain>
    </source>
</reference>
<feature type="non-terminal residue" evidence="1">
    <location>
        <position position="113"/>
    </location>
</feature>
<sequence length="113" mass="12397">CFFLQDKLGVDALTAFKRWTLQSATVDGAAWSQPNSKRVKGCLSAAPTHIIMSMGTYKGVSPSNMDSNLKAYEMLLTYSDAAKNCRTTEQNKKRGHVVAAARYVSGRHDSIHS</sequence>
<keyword evidence="2" id="KW-1185">Reference proteome</keyword>
<accession>A0A8S9Z4T0</accession>
<dbReference type="Proteomes" id="UP000822476">
    <property type="component" value="Unassembled WGS sequence"/>
</dbReference>
<protein>
    <submittedName>
        <fullName evidence="1">Uncharacterized protein</fullName>
    </submittedName>
</protein>
<gene>
    <name evidence="1" type="ORF">EG68_01576</name>
</gene>
<evidence type="ECO:0000313" key="1">
    <source>
        <dbReference type="EMBL" id="KAF7261882.1"/>
    </source>
</evidence>
<dbReference type="AlphaFoldDB" id="A0A8S9Z4T0"/>
<proteinExistence type="predicted"/>
<organism evidence="1 2">
    <name type="scientific">Paragonimus skrjabini miyazakii</name>
    <dbReference type="NCBI Taxonomy" id="59628"/>
    <lineage>
        <taxon>Eukaryota</taxon>
        <taxon>Metazoa</taxon>
        <taxon>Spiralia</taxon>
        <taxon>Lophotrochozoa</taxon>
        <taxon>Platyhelminthes</taxon>
        <taxon>Trematoda</taxon>
        <taxon>Digenea</taxon>
        <taxon>Plagiorchiida</taxon>
        <taxon>Troglotremata</taxon>
        <taxon>Troglotrematidae</taxon>
        <taxon>Paragonimus</taxon>
    </lineage>
</organism>
<comment type="caution">
    <text evidence="1">The sequence shown here is derived from an EMBL/GenBank/DDBJ whole genome shotgun (WGS) entry which is preliminary data.</text>
</comment>
<dbReference type="OrthoDB" id="10519659at2759"/>
<dbReference type="EMBL" id="JTDE01000235">
    <property type="protein sequence ID" value="KAF7261882.1"/>
    <property type="molecule type" value="Genomic_DNA"/>
</dbReference>